<sequence length="515" mass="55880">MLRAKVAPRGGNLLGFVDSDSEDGLGGTTFSSVAKKTKPTVKKQPLSAAMAPATKAGRGRAAANKVTKPAPASKTTAATRRNNERIAAAAEAAMEDDESRDALVEKSTNAQPKATGRGRKKAAAVEKEDDDIEMEDVAEEPAKPKATRGRPKKAAGGSEATEAVQTARAPMGRKPATKRGQVVAAAAVDESEIPETQPQVYQSEMDEDEPVGDLPTRQTDIVEPSRIEMSSPLKRPQYSSSSEGGGEPALRRRLGEMTQKYETLEQKYRDLRDVAVREAERNFDRLKKQSEERAKAAEQLIASLKSELAAKKEEAKEVVHLKKQLEQTESKSEDLEARVTALTTSLSDSKTEIKALNMKLSAARSVEAPTKVPGSVVKGGGATKGLLGADAQPNNVSALVTYRLKENLYSDLTGLIVRGAKRENGEDVYDCLQTGRNGTLHFKLTVPSDASAENFDDAQTFYTPHLEPKRDRDLISILPDFLVEPIGFARRDTSKFYSRVLKALNDPIVFDDDDE</sequence>
<evidence type="ECO:0000256" key="1">
    <source>
        <dbReference type="SAM" id="Coils"/>
    </source>
</evidence>
<accession>A0AAJ0BCW5</accession>
<dbReference type="GO" id="GO:0072686">
    <property type="term" value="C:mitotic spindle"/>
    <property type="evidence" value="ECO:0007669"/>
    <property type="project" value="TreeGrafter"/>
</dbReference>
<dbReference type="PANTHER" id="PTHR28006">
    <property type="entry name" value="MONOPOLIN COMPLEX SUBUNIT CSM1"/>
    <property type="match status" value="1"/>
</dbReference>
<dbReference type="EMBL" id="MU839833">
    <property type="protein sequence ID" value="KAK1755978.1"/>
    <property type="molecule type" value="Genomic_DNA"/>
</dbReference>
<name>A0AAJ0BCW5_9PEZI</name>
<evidence type="ECO:0000256" key="2">
    <source>
        <dbReference type="SAM" id="MobiDB-lite"/>
    </source>
</evidence>
<dbReference type="InterPro" id="IPR038608">
    <property type="entry name" value="Csm1/Pcs1_C_sf"/>
</dbReference>
<dbReference type="PANTHER" id="PTHR28006:SF1">
    <property type="entry name" value="MONOPOLIN COMPLEX SUBUNIT CSM1"/>
    <property type="match status" value="1"/>
</dbReference>
<dbReference type="InterPro" id="IPR040349">
    <property type="entry name" value="Csm1/Pcs1"/>
</dbReference>
<dbReference type="Gene3D" id="1.10.287.1490">
    <property type="match status" value="1"/>
</dbReference>
<keyword evidence="5" id="KW-1185">Reference proteome</keyword>
<feature type="compositionally biased region" description="Low complexity" evidence="2">
    <location>
        <begin position="67"/>
        <end position="92"/>
    </location>
</feature>
<evidence type="ECO:0000259" key="3">
    <source>
        <dbReference type="Pfam" id="PF12539"/>
    </source>
</evidence>
<gene>
    <name evidence="4" type="ORF">QBC47DRAFT_381801</name>
</gene>
<organism evidence="4 5">
    <name type="scientific">Echria macrotheca</name>
    <dbReference type="NCBI Taxonomy" id="438768"/>
    <lineage>
        <taxon>Eukaryota</taxon>
        <taxon>Fungi</taxon>
        <taxon>Dikarya</taxon>
        <taxon>Ascomycota</taxon>
        <taxon>Pezizomycotina</taxon>
        <taxon>Sordariomycetes</taxon>
        <taxon>Sordariomycetidae</taxon>
        <taxon>Sordariales</taxon>
        <taxon>Schizotheciaceae</taxon>
        <taxon>Echria</taxon>
    </lineage>
</organism>
<dbReference type="Gene3D" id="3.90.1150.80">
    <property type="match status" value="1"/>
</dbReference>
<dbReference type="CDD" id="cd23787">
    <property type="entry name" value="RWD_CSM1"/>
    <property type="match status" value="1"/>
</dbReference>
<dbReference type="GO" id="GO:0051315">
    <property type="term" value="P:attachment of mitotic spindle microtubules to kinetochore"/>
    <property type="evidence" value="ECO:0007669"/>
    <property type="project" value="TreeGrafter"/>
</dbReference>
<dbReference type="FunFam" id="3.90.1150.80:FF:000001">
    <property type="entry name" value="Chromosome segregation protein (Pcs1)"/>
    <property type="match status" value="1"/>
</dbReference>
<dbReference type="GO" id="GO:1990644">
    <property type="term" value="F:microtubule site clamp"/>
    <property type="evidence" value="ECO:0007669"/>
    <property type="project" value="TreeGrafter"/>
</dbReference>
<feature type="compositionally biased region" description="Acidic residues" evidence="2">
    <location>
        <begin position="127"/>
        <end position="139"/>
    </location>
</feature>
<feature type="domain" description="Monopolin complex subunit Csm1/Pcs1 C-terminal" evidence="3">
    <location>
        <begin position="404"/>
        <end position="490"/>
    </location>
</feature>
<feature type="coiled-coil region" evidence="1">
    <location>
        <begin position="254"/>
        <end position="345"/>
    </location>
</feature>
<dbReference type="GO" id="GO:0034506">
    <property type="term" value="C:chromosome, centromeric core domain"/>
    <property type="evidence" value="ECO:0007669"/>
    <property type="project" value="TreeGrafter"/>
</dbReference>
<proteinExistence type="predicted"/>
<dbReference type="Proteomes" id="UP001239445">
    <property type="component" value="Unassembled WGS sequence"/>
</dbReference>
<dbReference type="AlphaFoldDB" id="A0AAJ0BCW5"/>
<feature type="region of interest" description="Disordered" evidence="2">
    <location>
        <begin position="18"/>
        <end position="253"/>
    </location>
</feature>
<dbReference type="GO" id="GO:0045144">
    <property type="term" value="P:meiotic sister chromatid segregation"/>
    <property type="evidence" value="ECO:0007669"/>
    <property type="project" value="TreeGrafter"/>
</dbReference>
<evidence type="ECO:0000313" key="5">
    <source>
        <dbReference type="Proteomes" id="UP001239445"/>
    </source>
</evidence>
<dbReference type="InterPro" id="IPR020981">
    <property type="entry name" value="Csm1/Pcs1_C"/>
</dbReference>
<keyword evidence="1" id="KW-0175">Coiled coil</keyword>
<reference evidence="4" key="1">
    <citation type="submission" date="2023-06" db="EMBL/GenBank/DDBJ databases">
        <title>Genome-scale phylogeny and comparative genomics of the fungal order Sordariales.</title>
        <authorList>
            <consortium name="Lawrence Berkeley National Laboratory"/>
            <person name="Hensen N."/>
            <person name="Bonometti L."/>
            <person name="Westerberg I."/>
            <person name="Brannstrom I.O."/>
            <person name="Guillou S."/>
            <person name="Cros-Aarteil S."/>
            <person name="Calhoun S."/>
            <person name="Haridas S."/>
            <person name="Kuo A."/>
            <person name="Mondo S."/>
            <person name="Pangilinan J."/>
            <person name="Riley R."/>
            <person name="Labutti K."/>
            <person name="Andreopoulos B."/>
            <person name="Lipzen A."/>
            <person name="Chen C."/>
            <person name="Yanf M."/>
            <person name="Daum C."/>
            <person name="Ng V."/>
            <person name="Clum A."/>
            <person name="Steindorff A."/>
            <person name="Ohm R."/>
            <person name="Martin F."/>
            <person name="Silar P."/>
            <person name="Natvig D."/>
            <person name="Lalanne C."/>
            <person name="Gautier V."/>
            <person name="Ament-Velasquez S.L."/>
            <person name="Kruys A."/>
            <person name="Hutchinson M.I."/>
            <person name="Powell A.J."/>
            <person name="Barry K."/>
            <person name="Miller A.N."/>
            <person name="Grigoriev I.V."/>
            <person name="Debuchy R."/>
            <person name="Gladieux P."/>
            <person name="Thoren M.H."/>
            <person name="Johannesson H."/>
        </authorList>
    </citation>
    <scope>NUCLEOTIDE SEQUENCE</scope>
    <source>
        <strain evidence="4">PSN4</strain>
    </source>
</reference>
<dbReference type="GO" id="GO:0033551">
    <property type="term" value="C:monopolin complex"/>
    <property type="evidence" value="ECO:0007669"/>
    <property type="project" value="InterPro"/>
</dbReference>
<protein>
    <submittedName>
        <fullName evidence="4">Chromosome segregation protein Csm1/Pcs1-domain-containing protein</fullName>
    </submittedName>
</protein>
<evidence type="ECO:0000313" key="4">
    <source>
        <dbReference type="EMBL" id="KAK1755978.1"/>
    </source>
</evidence>
<dbReference type="Pfam" id="PF12539">
    <property type="entry name" value="Csm1"/>
    <property type="match status" value="1"/>
</dbReference>
<dbReference type="GO" id="GO:0005730">
    <property type="term" value="C:nucleolus"/>
    <property type="evidence" value="ECO:0007669"/>
    <property type="project" value="TreeGrafter"/>
</dbReference>
<comment type="caution">
    <text evidence="4">The sequence shown here is derived from an EMBL/GenBank/DDBJ whole genome shotgun (WGS) entry which is preliminary data.</text>
</comment>